<feature type="compositionally biased region" description="Polar residues" evidence="1">
    <location>
        <begin position="47"/>
        <end position="56"/>
    </location>
</feature>
<sequence>MSPLKEAPRGTCVTERGTEAQRDTEQVAQRARTWKESTMDCSKEPPQYTTEVTSGNYYKPESGWLDRGALTNGKCEEEEEEDKEKEEEEKEKEEAKEEEEKYKEEEEEEQQSRWLSAVLTGSMSRTHVICGLGLPTAVHSSTALWPISTTLVVGACVMCGKPLGNLSAATTTSRPPRSCQVLHAARHASFDQLFPFLWASGLTLAEFPRPSLQRPCEKTRYDRRRNEHAPVASARSFVPQPAPHIHKGLARTINQWLISGELLGNEAKGGDEGVGGNRKPQGRCTLRSHDVTHLERYSALCACLCRPYWLHTSAHGSRKMDEVHESLKIPCLVRTATVFAQIPSQGVLSRGLKSLHPKESVVGNCCAELYGGLQQEMNQANSAIEDIHYLSVHYYYRLFTSQDSNSPPCLQVGENLSRHPHPSRQKLSTVKWSGERWPALSIEVLRADEASQQSPAVISETTGNPHQDDRTGNRARVLPNGSPVVPVTPPHSITITDIHLKHSTSPEFSRDLRALPCKIGTLLVCYHTPLSFHTTNTSSAVISYPLLTSVLVADVPRCTRLYLITTIQPDGSTKTPNPTALRRGGGMVAERLACCLLPRRTEFNPRPGHRIFACGNSAGRCRWSAGSLGNLTFPPPLHSGAAAYLPCITLIGSQDLAVESSSNFFTHLTPAAVCSRPIAEKFLQMTRCVGHPPKSSASPAWGGGRDTSQVGWQSFWAARRRTSERVCLGGRVEVVHLPQCRTAQREGERDMERERGGERYGERETRDITPPPSPNPISRHRPLSVRRARNTACCKNGERGVGV</sequence>
<name>A0ABQ9IPH5_9NEOP</name>
<feature type="region of interest" description="Disordered" evidence="1">
    <location>
        <begin position="1"/>
        <end position="110"/>
    </location>
</feature>
<dbReference type="Proteomes" id="UP001159363">
    <property type="component" value="Chromosome 1"/>
</dbReference>
<feature type="region of interest" description="Disordered" evidence="1">
    <location>
        <begin position="743"/>
        <end position="785"/>
    </location>
</feature>
<organism evidence="2 3">
    <name type="scientific">Dryococelus australis</name>
    <dbReference type="NCBI Taxonomy" id="614101"/>
    <lineage>
        <taxon>Eukaryota</taxon>
        <taxon>Metazoa</taxon>
        <taxon>Ecdysozoa</taxon>
        <taxon>Arthropoda</taxon>
        <taxon>Hexapoda</taxon>
        <taxon>Insecta</taxon>
        <taxon>Pterygota</taxon>
        <taxon>Neoptera</taxon>
        <taxon>Polyneoptera</taxon>
        <taxon>Phasmatodea</taxon>
        <taxon>Verophasmatodea</taxon>
        <taxon>Anareolatae</taxon>
        <taxon>Phasmatidae</taxon>
        <taxon>Eurycanthinae</taxon>
        <taxon>Dryococelus</taxon>
    </lineage>
</organism>
<evidence type="ECO:0000256" key="1">
    <source>
        <dbReference type="SAM" id="MobiDB-lite"/>
    </source>
</evidence>
<feature type="compositionally biased region" description="Basic and acidic residues" evidence="1">
    <location>
        <begin position="33"/>
        <end position="43"/>
    </location>
</feature>
<keyword evidence="3" id="KW-1185">Reference proteome</keyword>
<comment type="caution">
    <text evidence="2">The sequence shown here is derived from an EMBL/GenBank/DDBJ whole genome shotgun (WGS) entry which is preliminary data.</text>
</comment>
<feature type="compositionally biased region" description="Acidic residues" evidence="1">
    <location>
        <begin position="76"/>
        <end position="91"/>
    </location>
</feature>
<evidence type="ECO:0000313" key="2">
    <source>
        <dbReference type="EMBL" id="KAJ8897803.1"/>
    </source>
</evidence>
<reference evidence="2 3" key="1">
    <citation type="submission" date="2023-02" db="EMBL/GenBank/DDBJ databases">
        <title>LHISI_Scaffold_Assembly.</title>
        <authorList>
            <person name="Stuart O.P."/>
            <person name="Cleave R."/>
            <person name="Magrath M.J.L."/>
            <person name="Mikheyev A.S."/>
        </authorList>
    </citation>
    <scope>NUCLEOTIDE SEQUENCE [LARGE SCALE GENOMIC DNA]</scope>
    <source>
        <strain evidence="2">Daus_M_001</strain>
        <tissue evidence="2">Leg muscle</tissue>
    </source>
</reference>
<proteinExistence type="predicted"/>
<gene>
    <name evidence="2" type="ORF">PR048_003153</name>
</gene>
<feature type="compositionally biased region" description="Polar residues" evidence="1">
    <location>
        <begin position="451"/>
        <end position="465"/>
    </location>
</feature>
<feature type="compositionally biased region" description="Basic and acidic residues" evidence="1">
    <location>
        <begin position="16"/>
        <end position="25"/>
    </location>
</feature>
<dbReference type="EMBL" id="JARBHB010000001">
    <property type="protein sequence ID" value="KAJ8897803.1"/>
    <property type="molecule type" value="Genomic_DNA"/>
</dbReference>
<feature type="compositionally biased region" description="Basic and acidic residues" evidence="1">
    <location>
        <begin position="92"/>
        <end position="104"/>
    </location>
</feature>
<accession>A0ABQ9IPH5</accession>
<protein>
    <submittedName>
        <fullName evidence="2">Uncharacterized protein</fullName>
    </submittedName>
</protein>
<evidence type="ECO:0000313" key="3">
    <source>
        <dbReference type="Proteomes" id="UP001159363"/>
    </source>
</evidence>
<feature type="region of interest" description="Disordered" evidence="1">
    <location>
        <begin position="451"/>
        <end position="489"/>
    </location>
</feature>
<feature type="compositionally biased region" description="Basic and acidic residues" evidence="1">
    <location>
        <begin position="743"/>
        <end position="767"/>
    </location>
</feature>